<keyword evidence="1" id="KW-0812">Transmembrane</keyword>
<evidence type="ECO:0000256" key="1">
    <source>
        <dbReference type="SAM" id="Phobius"/>
    </source>
</evidence>
<dbReference type="InterPro" id="IPR010266">
    <property type="entry name" value="NnrS"/>
</dbReference>
<feature type="transmembrane region" description="Helical" evidence="1">
    <location>
        <begin position="271"/>
        <end position="295"/>
    </location>
</feature>
<feature type="transmembrane region" description="Helical" evidence="1">
    <location>
        <begin position="219"/>
        <end position="235"/>
    </location>
</feature>
<proteinExistence type="predicted"/>
<protein>
    <submittedName>
        <fullName evidence="2">NnrS family protein</fullName>
    </submittedName>
</protein>
<dbReference type="Pfam" id="PF05940">
    <property type="entry name" value="NnrS"/>
    <property type="match status" value="1"/>
</dbReference>
<feature type="transmembrane region" description="Helical" evidence="1">
    <location>
        <begin position="150"/>
        <end position="170"/>
    </location>
</feature>
<name>A0ABV2TQI5_9RHOO</name>
<dbReference type="RefSeq" id="WP_354602252.1">
    <property type="nucleotide sequence ID" value="NZ_JBEWZI010000022.1"/>
</dbReference>
<accession>A0ABV2TQI5</accession>
<keyword evidence="1" id="KW-0472">Membrane</keyword>
<organism evidence="2 3">
    <name type="scientific">Uliginosibacterium flavum</name>
    <dbReference type="NCBI Taxonomy" id="1396831"/>
    <lineage>
        <taxon>Bacteria</taxon>
        <taxon>Pseudomonadati</taxon>
        <taxon>Pseudomonadota</taxon>
        <taxon>Betaproteobacteria</taxon>
        <taxon>Rhodocyclales</taxon>
        <taxon>Zoogloeaceae</taxon>
        <taxon>Uliginosibacterium</taxon>
    </lineage>
</organism>
<keyword evidence="3" id="KW-1185">Reference proteome</keyword>
<reference evidence="2 3" key="1">
    <citation type="submission" date="2024-07" db="EMBL/GenBank/DDBJ databases">
        <title>Uliginosibacterium flavum JJ3220;KACC:17644.</title>
        <authorList>
            <person name="Kim M.K."/>
        </authorList>
    </citation>
    <scope>NUCLEOTIDE SEQUENCE [LARGE SCALE GENOMIC DNA]</scope>
    <source>
        <strain evidence="2 3">KACC:17644</strain>
    </source>
</reference>
<dbReference type="EMBL" id="JBEWZI010000022">
    <property type="protein sequence ID" value="MET7015795.1"/>
    <property type="molecule type" value="Genomic_DNA"/>
</dbReference>
<comment type="caution">
    <text evidence="2">The sequence shown here is derived from an EMBL/GenBank/DDBJ whole genome shotgun (WGS) entry which is preliminary data.</text>
</comment>
<evidence type="ECO:0000313" key="3">
    <source>
        <dbReference type="Proteomes" id="UP001549691"/>
    </source>
</evidence>
<feature type="transmembrane region" description="Helical" evidence="1">
    <location>
        <begin position="176"/>
        <end position="198"/>
    </location>
</feature>
<sequence>MAVIPLTEPRRKPVVPPRGFSLFALGFRPFYLFAATLALLLVPLWVLMLAGAVGLQPAMPTLLWHGHEMIFGFACAVIVGFLFTAAKNWTGLATPTGKPLAALAGLWLAGRIGLLIAPPWLAAVLDLAFLPVAGFMLGRVLVRAGSRRNYFALVILAALTLANALAHGAAQGWLAVSPLLGLHLAIALIAVLCTVIAGRIVPSFTANALKTVPWKHARVDQLAIAATVASLLLWACEGPAALLGPLALLAGLAQALRCWGWRPLPTWRVPLLWIMHVSHGWLIVALLVLAASTLGWVDAKVAVHVLTVGLISGLILGMITRTTLGHTGRLLKAGGIETACYVLLQVALLARVLPALCWPAAYMPGLHLSATVWALCFALYLWRYAPMLWQPRVDGQEG</sequence>
<feature type="transmembrane region" description="Helical" evidence="1">
    <location>
        <begin position="106"/>
        <end position="138"/>
    </location>
</feature>
<feature type="transmembrane region" description="Helical" evidence="1">
    <location>
        <begin position="30"/>
        <end position="55"/>
    </location>
</feature>
<keyword evidence="1" id="KW-1133">Transmembrane helix</keyword>
<feature type="transmembrane region" description="Helical" evidence="1">
    <location>
        <begin position="301"/>
        <end position="319"/>
    </location>
</feature>
<gene>
    <name evidence="2" type="ORF">ABXR19_16510</name>
</gene>
<feature type="transmembrane region" description="Helical" evidence="1">
    <location>
        <begin position="362"/>
        <end position="382"/>
    </location>
</feature>
<dbReference type="Proteomes" id="UP001549691">
    <property type="component" value="Unassembled WGS sequence"/>
</dbReference>
<feature type="transmembrane region" description="Helical" evidence="1">
    <location>
        <begin position="67"/>
        <end position="86"/>
    </location>
</feature>
<evidence type="ECO:0000313" key="2">
    <source>
        <dbReference type="EMBL" id="MET7015795.1"/>
    </source>
</evidence>